<dbReference type="Proteomes" id="UP001469365">
    <property type="component" value="Unassembled WGS sequence"/>
</dbReference>
<feature type="transmembrane region" description="Helical" evidence="2">
    <location>
        <begin position="6"/>
        <end position="25"/>
    </location>
</feature>
<protein>
    <recommendedName>
        <fullName evidence="5">Flp pilus assembly protein CpaB</fullName>
    </recommendedName>
</protein>
<name>A0ABU9DVU5_9BACL</name>
<organism evidence="3 4">
    <name type="scientific">Paenibacillus filicis</name>
    <dbReference type="NCBI Taxonomy" id="669464"/>
    <lineage>
        <taxon>Bacteria</taxon>
        <taxon>Bacillati</taxon>
        <taxon>Bacillota</taxon>
        <taxon>Bacilli</taxon>
        <taxon>Bacillales</taxon>
        <taxon>Paenibacillaceae</taxon>
        <taxon>Paenibacillus</taxon>
    </lineage>
</organism>
<reference evidence="3 4" key="1">
    <citation type="submission" date="2024-04" db="EMBL/GenBank/DDBJ databases">
        <title>draft genome sequnece of Paenibacillus filicis.</title>
        <authorList>
            <person name="Kim D.-U."/>
        </authorList>
    </citation>
    <scope>NUCLEOTIDE SEQUENCE [LARGE SCALE GENOMIC DNA]</scope>
    <source>
        <strain evidence="3 4">KACC14197</strain>
    </source>
</reference>
<comment type="caution">
    <text evidence="3">The sequence shown here is derived from an EMBL/GenBank/DDBJ whole genome shotgun (WGS) entry which is preliminary data.</text>
</comment>
<keyword evidence="4" id="KW-1185">Reference proteome</keyword>
<evidence type="ECO:0000313" key="4">
    <source>
        <dbReference type="Proteomes" id="UP001469365"/>
    </source>
</evidence>
<evidence type="ECO:0000256" key="1">
    <source>
        <dbReference type="SAM" id="MobiDB-lite"/>
    </source>
</evidence>
<feature type="region of interest" description="Disordered" evidence="1">
    <location>
        <begin position="266"/>
        <end position="311"/>
    </location>
</feature>
<keyword evidence="2" id="KW-1133">Transmembrane helix</keyword>
<accession>A0ABU9DVU5</accession>
<dbReference type="EMBL" id="JBBPCC010000027">
    <property type="protein sequence ID" value="MEK8132228.1"/>
    <property type="molecule type" value="Genomic_DNA"/>
</dbReference>
<evidence type="ECO:0000256" key="2">
    <source>
        <dbReference type="SAM" id="Phobius"/>
    </source>
</evidence>
<proteinExistence type="predicted"/>
<dbReference type="RefSeq" id="WP_341419353.1">
    <property type="nucleotide sequence ID" value="NZ_JBBPCC010000027.1"/>
</dbReference>
<gene>
    <name evidence="3" type="ORF">WMW72_30450</name>
</gene>
<keyword evidence="2" id="KW-0472">Membrane</keyword>
<evidence type="ECO:0000313" key="3">
    <source>
        <dbReference type="EMBL" id="MEK8132228.1"/>
    </source>
</evidence>
<keyword evidence="2" id="KW-0812">Transmembrane</keyword>
<sequence length="311" mass="34020">MHKPWMIGALGVLLMSVSVAGYWYFMKHTEISLHTVETVKPVRMLQTGEAIDATMLRIVRIPHAAHDPRASTDPQRLIGRQVAVPISSEEELSDWKLTDIRVTPLPVERYFSFKTDAVMNVNNMVRRGDRVDVWVEFDQPRMIDTGSLQPAGIGAVKIIERLPVTSVKTAEGVEVVDVGTVEAIVLPDKVSLQEARSKPNGKPETNTYIMSDEVYEAFVLGRIAGTVKLALPDLTSQASREGEGNVTEVFTLFKEADAFSVRKEPARIGSELPGQQARPVGTAGGAPGQMSASPPSGKPAGTETFREETKR</sequence>
<evidence type="ECO:0008006" key="5">
    <source>
        <dbReference type="Google" id="ProtNLM"/>
    </source>
</evidence>
<dbReference type="CDD" id="cd11614">
    <property type="entry name" value="SAF_CpaB_FlgA_like"/>
    <property type="match status" value="1"/>
</dbReference>